<organism evidence="2 3">
    <name type="scientific">[Myrmecia] bisecta</name>
    <dbReference type="NCBI Taxonomy" id="41462"/>
    <lineage>
        <taxon>Eukaryota</taxon>
        <taxon>Viridiplantae</taxon>
        <taxon>Chlorophyta</taxon>
        <taxon>core chlorophytes</taxon>
        <taxon>Trebouxiophyceae</taxon>
        <taxon>Trebouxiales</taxon>
        <taxon>Trebouxiaceae</taxon>
        <taxon>Myrmecia</taxon>
    </lineage>
</organism>
<feature type="domain" description="Peptidase S8/S53" evidence="1">
    <location>
        <begin position="57"/>
        <end position="171"/>
    </location>
</feature>
<protein>
    <recommendedName>
        <fullName evidence="1">Peptidase S8/S53 domain-containing protein</fullName>
    </recommendedName>
</protein>
<dbReference type="InterPro" id="IPR000209">
    <property type="entry name" value="Peptidase_S8/S53_dom"/>
</dbReference>
<dbReference type="AlphaFoldDB" id="A0AAW1P726"/>
<comment type="caution">
    <text evidence="2">The sequence shown here is derived from an EMBL/GenBank/DDBJ whole genome shotgun (WGS) entry which is preliminary data.</text>
</comment>
<evidence type="ECO:0000313" key="2">
    <source>
        <dbReference type="EMBL" id="KAK9803960.1"/>
    </source>
</evidence>
<dbReference type="Proteomes" id="UP001489004">
    <property type="component" value="Unassembled WGS sequence"/>
</dbReference>
<evidence type="ECO:0000259" key="1">
    <source>
        <dbReference type="Pfam" id="PF00082"/>
    </source>
</evidence>
<name>A0AAW1P726_9CHLO</name>
<dbReference type="Pfam" id="PF00082">
    <property type="entry name" value="Peptidase_S8"/>
    <property type="match status" value="1"/>
</dbReference>
<dbReference type="EMBL" id="JALJOR010000019">
    <property type="protein sequence ID" value="KAK9803960.1"/>
    <property type="molecule type" value="Genomic_DNA"/>
</dbReference>
<dbReference type="GO" id="GO:0006508">
    <property type="term" value="P:proteolysis"/>
    <property type="evidence" value="ECO:0007669"/>
    <property type="project" value="InterPro"/>
</dbReference>
<keyword evidence="3" id="KW-1185">Reference proteome</keyword>
<dbReference type="SUPFAM" id="SSF52743">
    <property type="entry name" value="Subtilisin-like"/>
    <property type="match status" value="1"/>
</dbReference>
<accession>A0AAW1P726</accession>
<proteinExistence type="predicted"/>
<gene>
    <name evidence="2" type="ORF">WJX72_008369</name>
</gene>
<dbReference type="InterPro" id="IPR036852">
    <property type="entry name" value="Peptidase_S8/S53_dom_sf"/>
</dbReference>
<dbReference type="Gene3D" id="3.40.50.200">
    <property type="entry name" value="Peptidase S8/S53 domain"/>
    <property type="match status" value="1"/>
</dbReference>
<dbReference type="PANTHER" id="PTHR43399:SF5">
    <property type="entry name" value="PEPTIDASE S8 FAMILY WITH PROTEASE-ASSOCIATED DOMAIN"/>
    <property type="match status" value="1"/>
</dbReference>
<dbReference type="InterPro" id="IPR051048">
    <property type="entry name" value="Peptidase_S8/S53_subtilisin"/>
</dbReference>
<dbReference type="GO" id="GO:0004252">
    <property type="term" value="F:serine-type endopeptidase activity"/>
    <property type="evidence" value="ECO:0007669"/>
    <property type="project" value="InterPro"/>
</dbReference>
<dbReference type="PANTHER" id="PTHR43399">
    <property type="entry name" value="SUBTILISIN-RELATED"/>
    <property type="match status" value="1"/>
</dbReference>
<sequence>MAVAPAGGALAGALHAEQAAQLDGRQHCAEQPGPARSARHFRTGRGSHPILAAGLMGSGQVVGGGDSGVDVNNCYFKDPKVSFSSGLSTNFSPAIVSFQSTTHRKLVLYRELGDSTNNNGHGMHTLGTLMDNPADLSNVQAAYYRQEFCPSQLKGMAPDAKLAFIDLGNGRSDSIYTPQDLSSEYFPFTY</sequence>
<reference evidence="2 3" key="1">
    <citation type="journal article" date="2024" name="Nat. Commun.">
        <title>Phylogenomics reveals the evolutionary origins of lichenization in chlorophyte algae.</title>
        <authorList>
            <person name="Puginier C."/>
            <person name="Libourel C."/>
            <person name="Otte J."/>
            <person name="Skaloud P."/>
            <person name="Haon M."/>
            <person name="Grisel S."/>
            <person name="Petersen M."/>
            <person name="Berrin J.G."/>
            <person name="Delaux P.M."/>
            <person name="Dal Grande F."/>
            <person name="Keller J."/>
        </authorList>
    </citation>
    <scope>NUCLEOTIDE SEQUENCE [LARGE SCALE GENOMIC DNA]</scope>
    <source>
        <strain evidence="2 3">SAG 2043</strain>
    </source>
</reference>
<evidence type="ECO:0000313" key="3">
    <source>
        <dbReference type="Proteomes" id="UP001489004"/>
    </source>
</evidence>